<comment type="caution">
    <text evidence="2">The sequence shown here is derived from an EMBL/GenBank/DDBJ whole genome shotgun (WGS) entry which is preliminary data.</text>
</comment>
<evidence type="ECO:0000313" key="3">
    <source>
        <dbReference type="Proteomes" id="UP001205998"/>
    </source>
</evidence>
<dbReference type="InterPro" id="IPR013821">
    <property type="entry name" value="K_chnl_volt-dep_KCNQ_C"/>
</dbReference>
<dbReference type="Pfam" id="PF03520">
    <property type="entry name" value="KCNQ_channel"/>
    <property type="match status" value="1"/>
</dbReference>
<dbReference type="AlphaFoldDB" id="A0AAD5FUL6"/>
<organism evidence="2 3">
    <name type="scientific">Silurus asotus</name>
    <name type="common">Amur catfish</name>
    <name type="synonym">Parasilurus asotus</name>
    <dbReference type="NCBI Taxonomy" id="30991"/>
    <lineage>
        <taxon>Eukaryota</taxon>
        <taxon>Metazoa</taxon>
        <taxon>Chordata</taxon>
        <taxon>Craniata</taxon>
        <taxon>Vertebrata</taxon>
        <taxon>Euteleostomi</taxon>
        <taxon>Actinopterygii</taxon>
        <taxon>Neopterygii</taxon>
        <taxon>Teleostei</taxon>
        <taxon>Ostariophysi</taxon>
        <taxon>Siluriformes</taxon>
        <taxon>Siluridae</taxon>
        <taxon>Silurus</taxon>
    </lineage>
</organism>
<feature type="non-terminal residue" evidence="2">
    <location>
        <position position="42"/>
    </location>
</feature>
<proteinExistence type="predicted"/>
<feature type="domain" description="Potassium channel voltage dependent KCNQ C-terminal" evidence="1">
    <location>
        <begin position="1"/>
        <end position="42"/>
    </location>
</feature>
<dbReference type="Proteomes" id="UP001205998">
    <property type="component" value="Unassembled WGS sequence"/>
</dbReference>
<feature type="non-terminal residue" evidence="2">
    <location>
        <position position="1"/>
    </location>
</feature>
<gene>
    <name evidence="2" type="ORF">C0J50_12782</name>
</gene>
<reference evidence="2" key="1">
    <citation type="submission" date="2018-07" db="EMBL/GenBank/DDBJ databases">
        <title>Comparative genomics of catfishes provides insights into carnivory and benthic adaptation.</title>
        <authorList>
            <person name="Zhang Y."/>
            <person name="Wang D."/>
            <person name="Peng Z."/>
            <person name="Zheng S."/>
            <person name="Shao F."/>
            <person name="Tao W."/>
        </authorList>
    </citation>
    <scope>NUCLEOTIDE SEQUENCE</scope>
    <source>
        <strain evidence="2">Chongqing</strain>
    </source>
</reference>
<dbReference type="EMBL" id="MU545003">
    <property type="protein sequence ID" value="KAI5628649.1"/>
    <property type="molecule type" value="Genomic_DNA"/>
</dbReference>
<evidence type="ECO:0000313" key="2">
    <source>
        <dbReference type="EMBL" id="KAI5628649.1"/>
    </source>
</evidence>
<accession>A0AAD5FUL6</accession>
<evidence type="ECO:0000259" key="1">
    <source>
        <dbReference type="Pfam" id="PF03520"/>
    </source>
</evidence>
<keyword evidence="3" id="KW-1185">Reference proteome</keyword>
<sequence length="42" mass="4745">VDQILGKGQVPVDKKLREKMLSDGDLMEDVSMLGRVCKVERQ</sequence>
<name>A0AAD5FUL6_SILAS</name>
<protein>
    <submittedName>
        <fullName evidence="2">Potassium voltage-gated channel subfamily KQT member 5 isoform X1</fullName>
    </submittedName>
</protein>